<evidence type="ECO:0000313" key="5">
    <source>
        <dbReference type="EMBL" id="SIS03684.1"/>
    </source>
</evidence>
<keyword evidence="1" id="KW-0678">Repressor</keyword>
<evidence type="ECO:0000256" key="3">
    <source>
        <dbReference type="PROSITE-ProRule" id="PRU00335"/>
    </source>
</evidence>
<dbReference type="RefSeq" id="WP_076371933.1">
    <property type="nucleotide sequence ID" value="NZ_FTMX01000010.1"/>
</dbReference>
<evidence type="ECO:0000313" key="6">
    <source>
        <dbReference type="Proteomes" id="UP000185829"/>
    </source>
</evidence>
<dbReference type="PANTHER" id="PTHR43479:SF11">
    <property type="entry name" value="ACREF_ENVCD OPERON REPRESSOR-RELATED"/>
    <property type="match status" value="1"/>
</dbReference>
<dbReference type="InterPro" id="IPR050624">
    <property type="entry name" value="HTH-type_Tx_Regulator"/>
</dbReference>
<dbReference type="InterPro" id="IPR001647">
    <property type="entry name" value="HTH_TetR"/>
</dbReference>
<dbReference type="GO" id="GO:0003677">
    <property type="term" value="F:DNA binding"/>
    <property type="evidence" value="ECO:0007669"/>
    <property type="project" value="UniProtKB-UniRule"/>
</dbReference>
<name>A0A9X8RDY2_9BACI</name>
<comment type="caution">
    <text evidence="5">The sequence shown here is derived from an EMBL/GenBank/DDBJ whole genome shotgun (WGS) entry which is preliminary data.</text>
</comment>
<proteinExistence type="predicted"/>
<organism evidence="5 6">
    <name type="scientific">Peribacillus simplex</name>
    <dbReference type="NCBI Taxonomy" id="1478"/>
    <lineage>
        <taxon>Bacteria</taxon>
        <taxon>Bacillati</taxon>
        <taxon>Bacillota</taxon>
        <taxon>Bacilli</taxon>
        <taxon>Bacillales</taxon>
        <taxon>Bacillaceae</taxon>
        <taxon>Peribacillus</taxon>
    </lineage>
</organism>
<evidence type="ECO:0000259" key="4">
    <source>
        <dbReference type="PROSITE" id="PS50977"/>
    </source>
</evidence>
<dbReference type="AlphaFoldDB" id="A0A9X8RDY2"/>
<reference evidence="5 6" key="1">
    <citation type="submission" date="2017-01" db="EMBL/GenBank/DDBJ databases">
        <authorList>
            <person name="Varghese N."/>
            <person name="Submissions S."/>
        </authorList>
    </citation>
    <scope>NUCLEOTIDE SEQUENCE [LARGE SCALE GENOMIC DNA]</scope>
    <source>
        <strain evidence="5 6">RUG2-6</strain>
    </source>
</reference>
<evidence type="ECO:0000256" key="1">
    <source>
        <dbReference type="ARBA" id="ARBA00022491"/>
    </source>
</evidence>
<protein>
    <submittedName>
        <fullName evidence="5">Transcriptional regulator, TetR family</fullName>
    </submittedName>
</protein>
<feature type="domain" description="HTH tetR-type" evidence="4">
    <location>
        <begin position="10"/>
        <end position="70"/>
    </location>
</feature>
<feature type="DNA-binding region" description="H-T-H motif" evidence="3">
    <location>
        <begin position="33"/>
        <end position="52"/>
    </location>
</feature>
<dbReference type="PANTHER" id="PTHR43479">
    <property type="entry name" value="ACREF/ENVCD OPERON REPRESSOR-RELATED"/>
    <property type="match status" value="1"/>
</dbReference>
<dbReference type="EMBL" id="FTMX01000010">
    <property type="protein sequence ID" value="SIS03684.1"/>
    <property type="molecule type" value="Genomic_DNA"/>
</dbReference>
<keyword evidence="2 3" id="KW-0238">DNA-binding</keyword>
<evidence type="ECO:0000256" key="2">
    <source>
        <dbReference type="ARBA" id="ARBA00023125"/>
    </source>
</evidence>
<accession>A0A9X8RDY2</accession>
<dbReference type="SUPFAM" id="SSF46689">
    <property type="entry name" value="Homeodomain-like"/>
    <property type="match status" value="1"/>
</dbReference>
<dbReference type="Pfam" id="PF00440">
    <property type="entry name" value="TetR_N"/>
    <property type="match status" value="1"/>
</dbReference>
<dbReference type="InterPro" id="IPR009057">
    <property type="entry name" value="Homeodomain-like_sf"/>
</dbReference>
<dbReference type="Gene3D" id="1.10.357.10">
    <property type="entry name" value="Tetracycline Repressor, domain 2"/>
    <property type="match status" value="1"/>
</dbReference>
<sequence>MYEGNNPIAIQSQNWLIDALLSLMKEKPYKKISIRDICDKADLSRQTFYNCFKGKDDILRFCLKQGCKAMFQELATKKNLKMKDITDSFSVFSVENAVLLQLMLDHHLENIITDELSTSISACAAKSTPDTETHACTYGIAFFTGALTRVLFCWLQEPQRISSEELSKLLLEIFSGNYYNLDLT</sequence>
<gene>
    <name evidence="5" type="ORF">SAMN05878482_11036</name>
</gene>
<dbReference type="Proteomes" id="UP000185829">
    <property type="component" value="Unassembled WGS sequence"/>
</dbReference>
<dbReference type="PROSITE" id="PS50977">
    <property type="entry name" value="HTH_TETR_2"/>
    <property type="match status" value="1"/>
</dbReference>